<dbReference type="PRINTS" id="PR00419">
    <property type="entry name" value="ADXRDTASE"/>
</dbReference>
<comment type="similarity">
    <text evidence="1">Belongs to the flavin monoamine oxidase family.</text>
</comment>
<reference evidence="3 4" key="1">
    <citation type="submission" date="2016-10" db="EMBL/GenBank/DDBJ databases">
        <authorList>
            <person name="de Groot N.N."/>
        </authorList>
    </citation>
    <scope>NUCLEOTIDE SEQUENCE [LARGE SCALE GENOMIC DNA]</scope>
    <source>
        <strain evidence="3 4">CGMCC 1.10959</strain>
    </source>
</reference>
<dbReference type="Gene3D" id="3.50.50.60">
    <property type="entry name" value="FAD/NAD(P)-binding domain"/>
    <property type="match status" value="2"/>
</dbReference>
<gene>
    <name evidence="3" type="ORF">SAMN05216236_14917</name>
</gene>
<sequence length="358" mass="37432">MTEGRIAVVGAGLAGLNAARLLWRAGADVRLYEARPRLGGRILTVGADGAPGAGFDLGPSWFWPDMQPEIAALVAELGLACQRQDEAGQMLFERHPQEPPLRVPHPGSVASWRIAGGTGALTQALAAVIPRDRIRLGAPVRRLTRAEDAVVLTLPEGEVRADHVILALPPRLIAQGLTLDPAPSPGVLDLWRRTPTWMAPHAKFLAVYPRRFWREAGLSGGAQSLVGPMTEIHDATSSAGEAALFGFVGLSAAGRQQIGEAAVIAACTAQLVRLFGSAAAEPRSVRLKDWAADVLTATPGDLTDPGHPAPQVFALPAPWSDRLTLAGSETAPRNPGYLNGAVIAAHAAAGRAAALCSV</sequence>
<evidence type="ECO:0000313" key="4">
    <source>
        <dbReference type="Proteomes" id="UP000182466"/>
    </source>
</evidence>
<dbReference type="GO" id="GO:0016491">
    <property type="term" value="F:oxidoreductase activity"/>
    <property type="evidence" value="ECO:0007669"/>
    <property type="project" value="InterPro"/>
</dbReference>
<accession>A0A1I7E845</accession>
<dbReference type="InterPro" id="IPR050703">
    <property type="entry name" value="Flavin_MAO"/>
</dbReference>
<name>A0A1I7E845_9RHOB</name>
<protein>
    <submittedName>
        <fullName evidence="3">NAD(P)-binding Rossmann-like domain-containing protein</fullName>
    </submittedName>
</protein>
<feature type="domain" description="Amine oxidase" evidence="2">
    <location>
        <begin position="112"/>
        <end position="351"/>
    </location>
</feature>
<dbReference type="InterPro" id="IPR002937">
    <property type="entry name" value="Amino_oxidase"/>
</dbReference>
<dbReference type="RefSeq" id="WP_027264286.1">
    <property type="nucleotide sequence ID" value="NZ_FPAW01000049.1"/>
</dbReference>
<proteinExistence type="inferred from homology"/>
<dbReference type="SUPFAM" id="SSF51905">
    <property type="entry name" value="FAD/NAD(P)-binding domain"/>
    <property type="match status" value="1"/>
</dbReference>
<dbReference type="STRING" id="999627.SAMN05216236_14917"/>
<dbReference type="Proteomes" id="UP000182466">
    <property type="component" value="Unassembled WGS sequence"/>
</dbReference>
<dbReference type="AlphaFoldDB" id="A0A1I7E845"/>
<dbReference type="SUPFAM" id="SSF54373">
    <property type="entry name" value="FAD-linked reductases, C-terminal domain"/>
    <property type="match status" value="1"/>
</dbReference>
<evidence type="ECO:0000259" key="2">
    <source>
        <dbReference type="Pfam" id="PF01593"/>
    </source>
</evidence>
<organism evidence="3 4">
    <name type="scientific">Sedimentitalea nanhaiensis</name>
    <dbReference type="NCBI Taxonomy" id="999627"/>
    <lineage>
        <taxon>Bacteria</taxon>
        <taxon>Pseudomonadati</taxon>
        <taxon>Pseudomonadota</taxon>
        <taxon>Alphaproteobacteria</taxon>
        <taxon>Rhodobacterales</taxon>
        <taxon>Paracoccaceae</taxon>
        <taxon>Sedimentitalea</taxon>
    </lineage>
</organism>
<dbReference type="EMBL" id="FPAW01000049">
    <property type="protein sequence ID" value="SFU20072.1"/>
    <property type="molecule type" value="Genomic_DNA"/>
</dbReference>
<dbReference type="OrthoDB" id="337830at2"/>
<dbReference type="InterPro" id="IPR036188">
    <property type="entry name" value="FAD/NAD-bd_sf"/>
</dbReference>
<dbReference type="PANTHER" id="PTHR43563">
    <property type="entry name" value="AMINE OXIDASE"/>
    <property type="match status" value="1"/>
</dbReference>
<evidence type="ECO:0000313" key="3">
    <source>
        <dbReference type="EMBL" id="SFU20072.1"/>
    </source>
</evidence>
<dbReference type="PANTHER" id="PTHR43563:SF1">
    <property type="entry name" value="AMINE OXIDASE [FLAVIN-CONTAINING] B"/>
    <property type="match status" value="1"/>
</dbReference>
<evidence type="ECO:0000256" key="1">
    <source>
        <dbReference type="ARBA" id="ARBA00005995"/>
    </source>
</evidence>
<dbReference type="Pfam" id="PF01593">
    <property type="entry name" value="Amino_oxidase"/>
    <property type="match status" value="1"/>
</dbReference>
<dbReference type="Pfam" id="PF13450">
    <property type="entry name" value="NAD_binding_8"/>
    <property type="match status" value="1"/>
</dbReference>
<dbReference type="eggNOG" id="COG1231">
    <property type="taxonomic scope" value="Bacteria"/>
</dbReference>
<keyword evidence="4" id="KW-1185">Reference proteome</keyword>